<evidence type="ECO:0000256" key="1">
    <source>
        <dbReference type="SAM" id="MobiDB-lite"/>
    </source>
</evidence>
<dbReference type="AlphaFoldDB" id="A0A2P5DD56"/>
<gene>
    <name evidence="2" type="ORF">TorRG33x02_255150</name>
</gene>
<organism evidence="2 3">
    <name type="scientific">Trema orientale</name>
    <name type="common">Charcoal tree</name>
    <name type="synonym">Celtis orientalis</name>
    <dbReference type="NCBI Taxonomy" id="63057"/>
    <lineage>
        <taxon>Eukaryota</taxon>
        <taxon>Viridiplantae</taxon>
        <taxon>Streptophyta</taxon>
        <taxon>Embryophyta</taxon>
        <taxon>Tracheophyta</taxon>
        <taxon>Spermatophyta</taxon>
        <taxon>Magnoliopsida</taxon>
        <taxon>eudicotyledons</taxon>
        <taxon>Gunneridae</taxon>
        <taxon>Pentapetalae</taxon>
        <taxon>rosids</taxon>
        <taxon>fabids</taxon>
        <taxon>Rosales</taxon>
        <taxon>Cannabaceae</taxon>
        <taxon>Trema</taxon>
    </lineage>
</organism>
<dbReference type="EMBL" id="JXTC01000278">
    <property type="protein sequence ID" value="PON71223.1"/>
    <property type="molecule type" value="Genomic_DNA"/>
</dbReference>
<dbReference type="Proteomes" id="UP000237000">
    <property type="component" value="Unassembled WGS sequence"/>
</dbReference>
<dbReference type="InParanoid" id="A0A2P5DD56"/>
<feature type="compositionally biased region" description="Basic and acidic residues" evidence="1">
    <location>
        <begin position="67"/>
        <end position="90"/>
    </location>
</feature>
<feature type="region of interest" description="Disordered" evidence="1">
    <location>
        <begin position="66"/>
        <end position="105"/>
    </location>
</feature>
<comment type="caution">
    <text evidence="2">The sequence shown here is derived from an EMBL/GenBank/DDBJ whole genome shotgun (WGS) entry which is preliminary data.</text>
</comment>
<reference evidence="3" key="1">
    <citation type="submission" date="2016-06" db="EMBL/GenBank/DDBJ databases">
        <title>Parallel loss of symbiosis genes in relatives of nitrogen-fixing non-legume Parasponia.</title>
        <authorList>
            <person name="Van Velzen R."/>
            <person name="Holmer R."/>
            <person name="Bu F."/>
            <person name="Rutten L."/>
            <person name="Van Zeijl A."/>
            <person name="Liu W."/>
            <person name="Santuari L."/>
            <person name="Cao Q."/>
            <person name="Sharma T."/>
            <person name="Shen D."/>
            <person name="Roswanjaya Y."/>
            <person name="Wardhani T."/>
            <person name="Kalhor M.S."/>
            <person name="Jansen J."/>
            <person name="Van den Hoogen J."/>
            <person name="Gungor B."/>
            <person name="Hartog M."/>
            <person name="Hontelez J."/>
            <person name="Verver J."/>
            <person name="Yang W.-C."/>
            <person name="Schijlen E."/>
            <person name="Repin R."/>
            <person name="Schilthuizen M."/>
            <person name="Schranz E."/>
            <person name="Heidstra R."/>
            <person name="Miyata K."/>
            <person name="Fedorova E."/>
            <person name="Kohlen W."/>
            <person name="Bisseling T."/>
            <person name="Smit S."/>
            <person name="Geurts R."/>
        </authorList>
    </citation>
    <scope>NUCLEOTIDE SEQUENCE [LARGE SCALE GENOMIC DNA]</scope>
    <source>
        <strain evidence="3">cv. RG33-2</strain>
    </source>
</reference>
<proteinExistence type="predicted"/>
<keyword evidence="3" id="KW-1185">Reference proteome</keyword>
<name>A0A2P5DD56_TREOI</name>
<evidence type="ECO:0000313" key="2">
    <source>
        <dbReference type="EMBL" id="PON71223.1"/>
    </source>
</evidence>
<sequence>MALTPCLDILQFPLHSPAPTPAKSLFLCLSPIVLQKNVEISVVAALFSVIAVKVSWRAKCLLSPTEEDCRSKSEALPDVDRRSDDDDAAKSRTSSRAGPPPLLLA</sequence>
<accession>A0A2P5DD56</accession>
<protein>
    <submittedName>
        <fullName evidence="2">Uncharacterized protein</fullName>
    </submittedName>
</protein>
<evidence type="ECO:0000313" key="3">
    <source>
        <dbReference type="Proteomes" id="UP000237000"/>
    </source>
</evidence>